<dbReference type="Proteomes" id="UP000326729">
    <property type="component" value="Unassembled WGS sequence"/>
</dbReference>
<dbReference type="PANTHER" id="PTHR40940:SF1">
    <property type="entry name" value="PROTEIN BATD"/>
    <property type="match status" value="1"/>
</dbReference>
<dbReference type="InterPro" id="IPR025738">
    <property type="entry name" value="BatD"/>
</dbReference>
<name>A0A5E6STX0_PSEFL</name>
<proteinExistence type="predicted"/>
<reference evidence="3 4" key="1">
    <citation type="submission" date="2019-09" db="EMBL/GenBank/DDBJ databases">
        <authorList>
            <person name="Chandra G."/>
            <person name="Truman W A."/>
        </authorList>
    </citation>
    <scope>NUCLEOTIDE SEQUENCE [LARGE SCALE GENOMIC DNA]</scope>
    <source>
        <strain evidence="3">PS659</strain>
    </source>
</reference>
<dbReference type="RefSeq" id="WP_150716357.1">
    <property type="nucleotide sequence ID" value="NZ_CABVGY010000012.1"/>
</dbReference>
<keyword evidence="2" id="KW-1133">Transmembrane helix</keyword>
<dbReference type="AlphaFoldDB" id="A0A5E6STX0"/>
<keyword evidence="2" id="KW-0812">Transmembrane</keyword>
<sequence precursor="true">MISLKVRVAAFASRLAPTFDPGAPQIPCGSEPARERARPFTTKLGALLIGLISLNTFAADPQLKVQATLQPADPVMVGSLVELQLDVFTDTWFTSPPTLPDLKLPGALVMPPDGHAEHINQTFDGQSFSGMRYSYLITPNLARGFDIPALTVQVKPGQASHALSAQSQPLHFNAAQPPGFQPGEAVLVAQGLRFTQKTIHSATPLKVGDSITRELTLQADGALAMSLPTPALDAIKGLSRYPKAPQIRNLDDGRGNFNGGQRIDSVTYRIDQQGHYSLPAVELKWWDASSQQTRTATVPAVTFDAAANSAYKPVFSITEDLKKLGQHNRLHLSGHWFGLLALVLAVVALGWFSRPLAHRVYLNWQARRRARHAAWLESADYAWRQIPAQIEGQPAQLSALYLWTRRSRRSLKLTNLGPRLQTFLRACYGREPAKDQALRQINQSLSTLHSQTERNRESVAPALHPLNPVHEKEFP</sequence>
<evidence type="ECO:0000313" key="3">
    <source>
        <dbReference type="EMBL" id="VVM84301.1"/>
    </source>
</evidence>
<organism evidence="3 4">
    <name type="scientific">Pseudomonas fluorescens</name>
    <dbReference type="NCBI Taxonomy" id="294"/>
    <lineage>
        <taxon>Bacteria</taxon>
        <taxon>Pseudomonadati</taxon>
        <taxon>Pseudomonadota</taxon>
        <taxon>Gammaproteobacteria</taxon>
        <taxon>Pseudomonadales</taxon>
        <taxon>Pseudomonadaceae</taxon>
        <taxon>Pseudomonas</taxon>
    </lineage>
</organism>
<dbReference type="PANTHER" id="PTHR40940">
    <property type="entry name" value="PROTEIN BATD-RELATED"/>
    <property type="match status" value="1"/>
</dbReference>
<protein>
    <recommendedName>
        <fullName evidence="5">Protein BatD</fullName>
    </recommendedName>
</protein>
<feature type="region of interest" description="Disordered" evidence="1">
    <location>
        <begin position="449"/>
        <end position="475"/>
    </location>
</feature>
<dbReference type="EMBL" id="CABVGY010000012">
    <property type="protein sequence ID" value="VVM84301.1"/>
    <property type="molecule type" value="Genomic_DNA"/>
</dbReference>
<accession>A0A5E6STX0</accession>
<evidence type="ECO:0000313" key="4">
    <source>
        <dbReference type="Proteomes" id="UP000326729"/>
    </source>
</evidence>
<dbReference type="OrthoDB" id="5293418at2"/>
<evidence type="ECO:0008006" key="5">
    <source>
        <dbReference type="Google" id="ProtNLM"/>
    </source>
</evidence>
<feature type="transmembrane region" description="Helical" evidence="2">
    <location>
        <begin position="334"/>
        <end position="352"/>
    </location>
</feature>
<gene>
    <name evidence="3" type="ORF">PS659_02505</name>
</gene>
<evidence type="ECO:0000256" key="1">
    <source>
        <dbReference type="SAM" id="MobiDB-lite"/>
    </source>
</evidence>
<keyword evidence="2" id="KW-0472">Membrane</keyword>
<evidence type="ECO:0000256" key="2">
    <source>
        <dbReference type="SAM" id="Phobius"/>
    </source>
</evidence>